<name>A0A382G8T2_9ZZZZ</name>
<accession>A0A382G8T2</accession>
<sequence>MKNNFVLNKLSKSSLALIKGVKLMYCLIKSYTFKILLGDNS</sequence>
<reference evidence="1" key="1">
    <citation type="submission" date="2018-05" db="EMBL/GenBank/DDBJ databases">
        <authorList>
            <person name="Lanie J.A."/>
            <person name="Ng W.-L."/>
            <person name="Kazmierczak K.M."/>
            <person name="Andrzejewski T.M."/>
            <person name="Davidsen T.M."/>
            <person name="Wayne K.J."/>
            <person name="Tettelin H."/>
            <person name="Glass J.I."/>
            <person name="Rusch D."/>
            <person name="Podicherti R."/>
            <person name="Tsui H.-C.T."/>
            <person name="Winkler M.E."/>
        </authorList>
    </citation>
    <scope>NUCLEOTIDE SEQUENCE</scope>
</reference>
<dbReference type="EMBL" id="UINC01054218">
    <property type="protein sequence ID" value="SVB71656.1"/>
    <property type="molecule type" value="Genomic_DNA"/>
</dbReference>
<evidence type="ECO:0000313" key="1">
    <source>
        <dbReference type="EMBL" id="SVB71656.1"/>
    </source>
</evidence>
<protein>
    <submittedName>
        <fullName evidence="1">Uncharacterized protein</fullName>
    </submittedName>
</protein>
<dbReference type="AlphaFoldDB" id="A0A382G8T2"/>
<proteinExistence type="predicted"/>
<organism evidence="1">
    <name type="scientific">marine metagenome</name>
    <dbReference type="NCBI Taxonomy" id="408172"/>
    <lineage>
        <taxon>unclassified sequences</taxon>
        <taxon>metagenomes</taxon>
        <taxon>ecological metagenomes</taxon>
    </lineage>
</organism>
<gene>
    <name evidence="1" type="ORF">METZ01_LOCUS224510</name>
</gene>